<dbReference type="EMBL" id="BDSA01000001">
    <property type="protein sequence ID" value="GBE59351.1"/>
    <property type="molecule type" value="Genomic_DNA"/>
</dbReference>
<keyword evidence="1" id="KW-0175">Coiled coil</keyword>
<dbReference type="OrthoDB" id="433501at2759"/>
<dbReference type="RefSeq" id="XP_028865594.1">
    <property type="nucleotide sequence ID" value="XM_029009761.1"/>
</dbReference>
<evidence type="ECO:0000256" key="1">
    <source>
        <dbReference type="SAM" id="Coils"/>
    </source>
</evidence>
<gene>
    <name evidence="2" type="ORF">BOVATA_008440</name>
</gene>
<organism evidence="2 3">
    <name type="scientific">Babesia ovata</name>
    <dbReference type="NCBI Taxonomy" id="189622"/>
    <lineage>
        <taxon>Eukaryota</taxon>
        <taxon>Sar</taxon>
        <taxon>Alveolata</taxon>
        <taxon>Apicomplexa</taxon>
        <taxon>Aconoidasida</taxon>
        <taxon>Piroplasmida</taxon>
        <taxon>Babesiidae</taxon>
        <taxon>Babesia</taxon>
    </lineage>
</organism>
<comment type="caution">
    <text evidence="2">The sequence shown here is derived from an EMBL/GenBank/DDBJ whole genome shotgun (WGS) entry which is preliminary data.</text>
</comment>
<feature type="coiled-coil region" evidence="1">
    <location>
        <begin position="883"/>
        <end position="910"/>
    </location>
</feature>
<keyword evidence="3" id="KW-1185">Reference proteome</keyword>
<feature type="coiled-coil region" evidence="1">
    <location>
        <begin position="358"/>
        <end position="385"/>
    </location>
</feature>
<proteinExistence type="predicted"/>
<name>A0A2H6K8N6_9APIC</name>
<feature type="coiled-coil region" evidence="1">
    <location>
        <begin position="74"/>
        <end position="123"/>
    </location>
</feature>
<accession>A0A2H6K8N6</accession>
<evidence type="ECO:0000313" key="3">
    <source>
        <dbReference type="Proteomes" id="UP000236319"/>
    </source>
</evidence>
<dbReference type="VEuPathDB" id="PiroplasmaDB:BOVATA_008440"/>
<reference evidence="2 3" key="1">
    <citation type="journal article" date="2017" name="BMC Genomics">
        <title>Whole-genome assembly of Babesia ovata and comparative genomics between closely related pathogens.</title>
        <authorList>
            <person name="Yamagishi J."/>
            <person name="Asada M."/>
            <person name="Hakimi H."/>
            <person name="Tanaka T.Q."/>
            <person name="Sugimoto C."/>
            <person name="Kawazu S."/>
        </authorList>
    </citation>
    <scope>NUCLEOTIDE SEQUENCE [LARGE SCALE GENOMIC DNA]</scope>
    <source>
        <strain evidence="2 3">Miyake</strain>
    </source>
</reference>
<protein>
    <submittedName>
        <fullName evidence="2">Uncharacterized protein</fullName>
    </submittedName>
</protein>
<evidence type="ECO:0000313" key="2">
    <source>
        <dbReference type="EMBL" id="GBE59351.1"/>
    </source>
</evidence>
<dbReference type="Proteomes" id="UP000236319">
    <property type="component" value="Unassembled WGS sequence"/>
</dbReference>
<dbReference type="GeneID" id="39873121"/>
<sequence length="1762" mass="198785">MVRQPKKLTDCPENLRESIDWLIQVKHGNGEHGLKSLAEALQKLIGEAIKDARESLNERQDQLSCSKSSGYPHCQSLDAQIDQAKESLKSEKSNGKSKNESQLVKLENDLNKLKSEKEKHYNDVHYLTEDARYAQLKDIADRQTTLKVLQKDLEAFIGKQEVKDANEIPATKILEKLTEGAETFLGFNSDSKGYDGSGIVYADLDRLCDGVMAFLHGVLESVKEDDAVTKYDGYIVPENQRLDQLLKTLKSSIGEGSDAFGKQVTAVGDWLGRYEGEVKDYNKQVIKAIDDFNKEFEKHDYNNLMKHNIGYQHEQWRKEVETYAQHVRNAKGALNDVDSNLQIKLESPIGKIESALEVLQKSSENEELAERINKVDKELVKQAIKVEKEIMKQCLKVGEKLYDGVQGIFKSVRALTECKTSYFGGIKSALDEARNLVDKVDGEYKGEIVGKFDAIKHKVIEVHDKLFTKKAQLLQLVGSAKQHFVAIQNGVGTESLGNSIYHHWDLLKKQMIKFIGELYDEAGRDGKPNHLGTIKQGVVNFAKGFSEGKLNENVLKTWVTEIMDKKPMSGMIDFWLQMYVKEVGNKGHFRDPLLPEEQKLTSVKDAIQSALPGYIEGVIQEAASAAELQSATVGNSVDKFGRFAQNIEKEFMVPNVESTVETIEMAVGLTPKTTSNEHLKSAITYVLNCVALSAKKLAEQLQRFAAESTIHRIDNAIKCVEKIGEEFQESRGDHGQHITDALVKVTSNIDSLGTFLGKTLDRDGSIQKKLKDIQTEVIDKLDNLQKAKDNDGNNDGEIIKKRNETDVLMEKLKYKIRDMLIDVTEAVSQADETISHAINDVQHALSEADNNNKKAVESLRNNLIHGVRRTFQELTSQARKLFARQKQADLKALQTIVEEQKEKLQEIIKMNVNSSLKGFLAKLQNKFINPLKVFVPKLVASGKQKKEKDFHHLAEKLNNCFSYFIQQLKMQEDYKVLHFIFKPSRDALTDLLTDLYGTNHFDHKFTDNLTSLENTLNDFAPKKFHAPDSILLDALKAGMIKFTTELSHAYVNKYSGRILNNVFEPQKPGATPPTEQVLSTEGRNCAKVCLTILERVSLDLSKLRVECNKSGGNWKNSHIRLYDWDTIKKTKSVNELGTYLEKHGFRVPEDENNQNGELDKDVKGDKIRDLLVNESSTKHVYRVDDRATDEGPLRKIHKHLHEYYKLTHHEHIPSPKSPSNICHMLQWLTGLQWNPMFGKVCDHAKELFDKPDDQKDEPYDKIDTRKLTLSATTRITWKDIKETLDKVCYHSEKMLINILGHGHPDGRFACDFNTNPDKFSYPNSPGACFDMLVDILNRVFYQLRFLCSQCHNGPKSGGWADCWYGRGIGGSAWSCNSNQCPNQIGNQPCNQKCDQTGSQHANCGVKSPLQSFLEDGLPGFLPHQFSTPGCKLTCTVRDHTGKSCLTPMGFADIGVAASHTKTGWQLFGALYRFCGLGSELHKLCSQLNCVLRRAPQTLGDMFGFYYNFLANWNGRIEHRKTAFNDAVKKANFWNDETMLEITSMFGSGNHSSHTSKDNTNYLTGDLFSLVECKDAALPCGPFMQSINVDILTTFSSKRADNYLSWVTHITETFFGLLYDLYESCKKCDKPGIRCCDKSCAENCAVRYTDEDGKPKSPSVSDKHTIYCHSIVKCPDMYPTLYKRIHLGDTRTILHYTPRPLVPLFALPAARLSRPPRHPEDPLPPALALIAPHHRPVATRSGACQPTWKDEILLTVIIPSRVI</sequence>